<feature type="compositionally biased region" description="Polar residues" evidence="1">
    <location>
        <begin position="47"/>
        <end position="60"/>
    </location>
</feature>
<evidence type="ECO:0000313" key="5">
    <source>
        <dbReference type="Proteomes" id="UP000051835"/>
    </source>
</evidence>
<dbReference type="AlphaFoldDB" id="A0A0R1QWU4"/>
<feature type="transmembrane region" description="Helical" evidence="2">
    <location>
        <begin position="177"/>
        <end position="198"/>
    </location>
</feature>
<dbReference type="InterPro" id="IPR026870">
    <property type="entry name" value="Zinc_ribbon_dom"/>
</dbReference>
<protein>
    <recommendedName>
        <fullName evidence="3">Zinc-ribbon domain-containing protein</fullName>
    </recommendedName>
</protein>
<dbReference type="InterPro" id="IPR046481">
    <property type="entry name" value="DUF6574"/>
</dbReference>
<feature type="transmembrane region" description="Helical" evidence="2">
    <location>
        <begin position="93"/>
        <end position="114"/>
    </location>
</feature>
<dbReference type="Pfam" id="PF13240">
    <property type="entry name" value="Zn_Ribbon_1"/>
    <property type="match status" value="1"/>
</dbReference>
<gene>
    <name evidence="4" type="ORF">FD37_GL001117</name>
</gene>
<proteinExistence type="predicted"/>
<accession>A0A0R1QWU4</accession>
<keyword evidence="2" id="KW-0472">Membrane</keyword>
<reference evidence="4 5" key="1">
    <citation type="journal article" date="2015" name="Genome Announc.">
        <title>Expanding the biotechnology potential of lactobacilli through comparative genomics of 213 strains and associated genera.</title>
        <authorList>
            <person name="Sun Z."/>
            <person name="Harris H.M."/>
            <person name="McCann A."/>
            <person name="Guo C."/>
            <person name="Argimon S."/>
            <person name="Zhang W."/>
            <person name="Yang X."/>
            <person name="Jeffery I.B."/>
            <person name="Cooney J.C."/>
            <person name="Kagawa T.F."/>
            <person name="Liu W."/>
            <person name="Song Y."/>
            <person name="Salvetti E."/>
            <person name="Wrobel A."/>
            <person name="Rasinkangas P."/>
            <person name="Parkhill J."/>
            <person name="Rea M.C."/>
            <person name="O'Sullivan O."/>
            <person name="Ritari J."/>
            <person name="Douillard F.P."/>
            <person name="Paul Ross R."/>
            <person name="Yang R."/>
            <person name="Briner A.E."/>
            <person name="Felis G.E."/>
            <person name="de Vos W.M."/>
            <person name="Barrangou R."/>
            <person name="Klaenhammer T.R."/>
            <person name="Caufield P.W."/>
            <person name="Cui Y."/>
            <person name="Zhang H."/>
            <person name="O'Toole P.W."/>
        </authorList>
    </citation>
    <scope>NUCLEOTIDE SEQUENCE [LARGE SCALE GENOMIC DNA]</scope>
    <source>
        <strain evidence="4 5">DSM 15429</strain>
    </source>
</reference>
<feature type="transmembrane region" description="Helical" evidence="2">
    <location>
        <begin position="210"/>
        <end position="230"/>
    </location>
</feature>
<name>A0A0R1QWU4_9LACO</name>
<evidence type="ECO:0000256" key="2">
    <source>
        <dbReference type="SAM" id="Phobius"/>
    </source>
</evidence>
<evidence type="ECO:0000313" key="4">
    <source>
        <dbReference type="EMBL" id="KRL48657.1"/>
    </source>
</evidence>
<feature type="domain" description="Zinc-ribbon" evidence="3">
    <location>
        <begin position="8"/>
        <end position="30"/>
    </location>
</feature>
<dbReference type="RefSeq" id="WP_056963782.1">
    <property type="nucleotide sequence ID" value="NZ_AZFC01000015.1"/>
</dbReference>
<dbReference type="Pfam" id="PF20214">
    <property type="entry name" value="DUF6574"/>
    <property type="match status" value="1"/>
</dbReference>
<keyword evidence="2" id="KW-0812">Transmembrane</keyword>
<feature type="transmembrane region" description="Helical" evidence="2">
    <location>
        <begin position="242"/>
        <end position="263"/>
    </location>
</feature>
<feature type="transmembrane region" description="Helical" evidence="2">
    <location>
        <begin position="134"/>
        <end position="156"/>
    </location>
</feature>
<evidence type="ECO:0000256" key="1">
    <source>
        <dbReference type="SAM" id="MobiDB-lite"/>
    </source>
</evidence>
<feature type="region of interest" description="Disordered" evidence="1">
    <location>
        <begin position="37"/>
        <end position="61"/>
    </location>
</feature>
<comment type="caution">
    <text evidence="4">The sequence shown here is derived from an EMBL/GenBank/DDBJ whole genome shotgun (WGS) entry which is preliminary data.</text>
</comment>
<sequence>MNDDTPKFCPHCGQPLAPGAKFCTSCGYQLKTATDAADTPDAANDTQSAPQDQLQPTPESTGARAKRFFGNVFAWWLATIKHPAQPDLQTPVLFGYLALVLEALFPTLIVAVLAHKATNAANQAANLAINLNGIIWRLCLTIFVVVLLALFIYVGIGFGIRRINDPATTFSSYLIRFTSLTNLVIGFGLLGLLISFFLHVDFNGGYGEVGILILLLGLTSLVTTVGYLYSLVVDVAQPRLDAFYLLLIGEIALAIGLAIYGGLVGGLIGQALSNTFAQIGDSFSAGW</sequence>
<feature type="compositionally biased region" description="Low complexity" evidence="1">
    <location>
        <begin position="37"/>
        <end position="46"/>
    </location>
</feature>
<keyword evidence="2" id="KW-1133">Transmembrane helix</keyword>
<dbReference type="EMBL" id="AZFC01000015">
    <property type="protein sequence ID" value="KRL48657.1"/>
    <property type="molecule type" value="Genomic_DNA"/>
</dbReference>
<organism evidence="4 5">
    <name type="scientific">Levilactobacillus spicheri DSM 15429</name>
    <dbReference type="NCBI Taxonomy" id="1423805"/>
    <lineage>
        <taxon>Bacteria</taxon>
        <taxon>Bacillati</taxon>
        <taxon>Bacillota</taxon>
        <taxon>Bacilli</taxon>
        <taxon>Lactobacillales</taxon>
        <taxon>Lactobacillaceae</taxon>
        <taxon>Levilactobacillus</taxon>
    </lineage>
</organism>
<dbReference type="PATRIC" id="fig|1423805.4.peg.1147"/>
<dbReference type="Proteomes" id="UP000051835">
    <property type="component" value="Unassembled WGS sequence"/>
</dbReference>
<evidence type="ECO:0000259" key="3">
    <source>
        <dbReference type="Pfam" id="PF13240"/>
    </source>
</evidence>